<protein>
    <submittedName>
        <fullName evidence="6">SHNi-TPR domain-containing protein</fullName>
    </submittedName>
</protein>
<feature type="compositionally biased region" description="Basic and acidic residues" evidence="4">
    <location>
        <begin position="394"/>
        <end position="419"/>
    </location>
</feature>
<feature type="region of interest" description="Disordered" evidence="4">
    <location>
        <begin position="378"/>
        <end position="426"/>
    </location>
</feature>
<dbReference type="Gene3D" id="1.25.40.10">
    <property type="entry name" value="Tetratricopeptide repeat domain"/>
    <property type="match status" value="1"/>
</dbReference>
<dbReference type="InterPro" id="IPR051730">
    <property type="entry name" value="NASP-like"/>
</dbReference>
<dbReference type="GO" id="GO:0006335">
    <property type="term" value="P:DNA replication-dependent chromatin assembly"/>
    <property type="evidence" value="ECO:0007669"/>
    <property type="project" value="TreeGrafter"/>
</dbReference>
<evidence type="ECO:0000313" key="6">
    <source>
        <dbReference type="WBParaSite" id="L893_g21849.t1"/>
    </source>
</evidence>
<accession>A0A1I7Z255</accession>
<keyword evidence="5" id="KW-1185">Reference proteome</keyword>
<dbReference type="InterPro" id="IPR011990">
    <property type="entry name" value="TPR-like_helical_dom_sf"/>
</dbReference>
<evidence type="ECO:0000313" key="5">
    <source>
        <dbReference type="Proteomes" id="UP000095287"/>
    </source>
</evidence>
<evidence type="ECO:0000256" key="2">
    <source>
        <dbReference type="ARBA" id="ARBA00022803"/>
    </source>
</evidence>
<organism evidence="5 6">
    <name type="scientific">Steinernema glaseri</name>
    <dbReference type="NCBI Taxonomy" id="37863"/>
    <lineage>
        <taxon>Eukaryota</taxon>
        <taxon>Metazoa</taxon>
        <taxon>Ecdysozoa</taxon>
        <taxon>Nematoda</taxon>
        <taxon>Chromadorea</taxon>
        <taxon>Rhabditida</taxon>
        <taxon>Tylenchina</taxon>
        <taxon>Panagrolaimomorpha</taxon>
        <taxon>Strongyloidoidea</taxon>
        <taxon>Steinernematidae</taxon>
        <taxon>Steinernema</taxon>
    </lineage>
</organism>
<dbReference type="PANTHER" id="PTHR15081">
    <property type="entry name" value="NUCLEAR AUTOANTIGENIC SPERM PROTEIN NASP -RELATED"/>
    <property type="match status" value="1"/>
</dbReference>
<keyword evidence="3" id="KW-0175">Coiled coil</keyword>
<name>A0A1I7Z255_9BILA</name>
<dbReference type="WBParaSite" id="L893_g21849.t1">
    <property type="protein sequence ID" value="L893_g21849.t1"/>
    <property type="gene ID" value="L893_g21849"/>
</dbReference>
<feature type="compositionally biased region" description="Low complexity" evidence="4">
    <location>
        <begin position="115"/>
        <end position="124"/>
    </location>
</feature>
<feature type="compositionally biased region" description="Acidic residues" evidence="4">
    <location>
        <begin position="81"/>
        <end position="104"/>
    </location>
</feature>
<dbReference type="GO" id="GO:0034080">
    <property type="term" value="P:CENP-A containing chromatin assembly"/>
    <property type="evidence" value="ECO:0007669"/>
    <property type="project" value="TreeGrafter"/>
</dbReference>
<feature type="coiled-coil region" evidence="3">
    <location>
        <begin position="309"/>
        <end position="359"/>
    </location>
</feature>
<dbReference type="Proteomes" id="UP000095287">
    <property type="component" value="Unplaced"/>
</dbReference>
<dbReference type="SUPFAM" id="SSF48452">
    <property type="entry name" value="TPR-like"/>
    <property type="match status" value="1"/>
</dbReference>
<evidence type="ECO:0000256" key="3">
    <source>
        <dbReference type="SAM" id="Coils"/>
    </source>
</evidence>
<keyword evidence="1" id="KW-0677">Repeat</keyword>
<dbReference type="PANTHER" id="PTHR15081:SF1">
    <property type="entry name" value="NUCLEAR AUTOANTIGENIC SPERM PROTEIN"/>
    <property type="match status" value="1"/>
</dbReference>
<evidence type="ECO:0000256" key="4">
    <source>
        <dbReference type="SAM" id="MobiDB-lite"/>
    </source>
</evidence>
<feature type="compositionally biased region" description="Acidic residues" evidence="4">
    <location>
        <begin position="171"/>
        <end position="199"/>
    </location>
</feature>
<proteinExistence type="predicted"/>
<dbReference type="GO" id="GO:0042393">
    <property type="term" value="F:histone binding"/>
    <property type="evidence" value="ECO:0007669"/>
    <property type="project" value="TreeGrafter"/>
</dbReference>
<dbReference type="AlphaFoldDB" id="A0A1I7Z255"/>
<keyword evidence="2" id="KW-0802">TPR repeat</keyword>
<dbReference type="GO" id="GO:0005654">
    <property type="term" value="C:nucleoplasm"/>
    <property type="evidence" value="ECO:0007669"/>
    <property type="project" value="TreeGrafter"/>
</dbReference>
<sequence>MTVVTKEKFDELVGAGKKAYLADNFEEAVTSLSEACNIAAELFGDLSPESYEALYYYGQSLTEVYRQQQEIVSQGNKTVDDMENPEEDAPAADEEASAADEESTEQEKKAEEGEVSAGEGASSVDGEEPAEQKTEEEGAATGEEASAADEEPAEQQAKTEEGEAAVGEEAPTADEESADQEAKAEEEEAAAGEEAGDADETMREETEDDNGPSDGILAFETLEVCRKICQNQLEKDPADQKWLSNKADVMLALCESAVVDGRPEQAKEAIVECIETLEGTSKPCPRRLSQAHMYAARAYMAADAFADAAKEYEKAHNILKDHRETLETNEEGEKERAELAELMQDIKERMDDAQRSEEMFTKAKEELAAKIVLPSKAEGEAQDITSMIRKGTKRPAEELLDDDAKKPKTDEVEESKEMLPEAVLEQ</sequence>
<feature type="region of interest" description="Disordered" evidence="4">
    <location>
        <begin position="72"/>
        <end position="217"/>
    </location>
</feature>
<reference evidence="6" key="1">
    <citation type="submission" date="2016-11" db="UniProtKB">
        <authorList>
            <consortium name="WormBaseParasite"/>
        </authorList>
    </citation>
    <scope>IDENTIFICATION</scope>
</reference>
<evidence type="ECO:0000256" key="1">
    <source>
        <dbReference type="ARBA" id="ARBA00022737"/>
    </source>
</evidence>